<evidence type="ECO:0000256" key="3">
    <source>
        <dbReference type="SAM" id="Phobius"/>
    </source>
</evidence>
<reference evidence="4" key="1">
    <citation type="journal article" date="2014" name="Int. J. Syst. Evol. Microbiol.">
        <title>Complete genome sequence of Corynebacterium casei LMG S-19264T (=DSM 44701T), isolated from a smear-ripened cheese.</title>
        <authorList>
            <consortium name="US DOE Joint Genome Institute (JGI-PGF)"/>
            <person name="Walter F."/>
            <person name="Albersmeier A."/>
            <person name="Kalinowski J."/>
            <person name="Ruckert C."/>
        </authorList>
    </citation>
    <scope>NUCLEOTIDE SEQUENCE</scope>
    <source>
        <strain evidence="4">JCM 3091</strain>
    </source>
</reference>
<proteinExistence type="predicted"/>
<name>A0A8J3FJ17_9ACTN</name>
<dbReference type="Gene3D" id="1.10.10.10">
    <property type="entry name" value="Winged helix-like DNA-binding domain superfamily/Winged helix DNA-binding domain"/>
    <property type="match status" value="1"/>
</dbReference>
<evidence type="ECO:0000313" key="5">
    <source>
        <dbReference type="Proteomes" id="UP000662200"/>
    </source>
</evidence>
<comment type="caution">
    <text evidence="4">The sequence shown here is derived from an EMBL/GenBank/DDBJ whole genome shotgun (WGS) entry which is preliminary data.</text>
</comment>
<dbReference type="Proteomes" id="UP000662200">
    <property type="component" value="Unassembled WGS sequence"/>
</dbReference>
<keyword evidence="3" id="KW-0472">Membrane</keyword>
<accession>A0A8J3FJ17</accession>
<keyword evidence="3" id="KW-0812">Transmembrane</keyword>
<dbReference type="InterPro" id="IPR009057">
    <property type="entry name" value="Homeodomain-like_sf"/>
</dbReference>
<evidence type="ECO:0000256" key="1">
    <source>
        <dbReference type="SAM" id="Coils"/>
    </source>
</evidence>
<feature type="coiled-coil region" evidence="1">
    <location>
        <begin position="214"/>
        <end position="241"/>
    </location>
</feature>
<keyword evidence="5" id="KW-1185">Reference proteome</keyword>
<organism evidence="4 5">
    <name type="scientific">Pilimelia terevasa</name>
    <dbReference type="NCBI Taxonomy" id="53372"/>
    <lineage>
        <taxon>Bacteria</taxon>
        <taxon>Bacillati</taxon>
        <taxon>Actinomycetota</taxon>
        <taxon>Actinomycetes</taxon>
        <taxon>Micromonosporales</taxon>
        <taxon>Micromonosporaceae</taxon>
        <taxon>Pilimelia</taxon>
    </lineage>
</organism>
<dbReference type="InterPro" id="IPR036388">
    <property type="entry name" value="WH-like_DNA-bd_sf"/>
</dbReference>
<feature type="transmembrane region" description="Helical" evidence="3">
    <location>
        <begin position="24"/>
        <end position="43"/>
    </location>
</feature>
<dbReference type="AlphaFoldDB" id="A0A8J3FJ17"/>
<dbReference type="EMBL" id="BMQC01000009">
    <property type="protein sequence ID" value="GGK34623.1"/>
    <property type="molecule type" value="Genomic_DNA"/>
</dbReference>
<feature type="region of interest" description="Disordered" evidence="2">
    <location>
        <begin position="100"/>
        <end position="127"/>
    </location>
</feature>
<evidence type="ECO:0000313" key="4">
    <source>
        <dbReference type="EMBL" id="GGK34623.1"/>
    </source>
</evidence>
<dbReference type="SUPFAM" id="SSF46689">
    <property type="entry name" value="Homeodomain-like"/>
    <property type="match status" value="1"/>
</dbReference>
<reference evidence="4" key="2">
    <citation type="submission" date="2020-09" db="EMBL/GenBank/DDBJ databases">
        <authorList>
            <person name="Sun Q."/>
            <person name="Ohkuma M."/>
        </authorList>
    </citation>
    <scope>NUCLEOTIDE SEQUENCE</scope>
    <source>
        <strain evidence="4">JCM 3091</strain>
    </source>
</reference>
<protein>
    <submittedName>
        <fullName evidence="4">Uncharacterized protein</fullName>
    </submittedName>
</protein>
<evidence type="ECO:0000256" key="2">
    <source>
        <dbReference type="SAM" id="MobiDB-lite"/>
    </source>
</evidence>
<gene>
    <name evidence="4" type="ORF">GCM10010124_29140</name>
</gene>
<keyword evidence="3" id="KW-1133">Transmembrane helix</keyword>
<keyword evidence="1" id="KW-0175">Coiled coil</keyword>
<sequence length="263" mass="28771">MTLESHHIDVLECLMGDDMSVPQIIGWAACVLCTSAFLLDYFAPTPPGGFSWLWFTLFTPGITLWAVQAFILSNPPLIVANSIVVVVLLHRISRILRAPKASASNPPKHAEAAPRPAEPAVGGPTSTPAAVPYVGRTTAMHSTRAVYPDELRGRAHPDDLRERATRMVFEAHRNPVMAVGAVERVAAQLGLDPEMVHGWVEGVGFDADRWADPQSGEAHRIAELERENRELRRANAILKSASAYFAAEIDRPSRYAELDGPVR</sequence>
<feature type="transmembrane region" description="Helical" evidence="3">
    <location>
        <begin position="50"/>
        <end position="71"/>
    </location>
</feature>